<keyword evidence="3 4" id="KW-0408">Iron</keyword>
<evidence type="ECO:0000313" key="8">
    <source>
        <dbReference type="Proteomes" id="UP000620046"/>
    </source>
</evidence>
<dbReference type="InterPro" id="IPR051459">
    <property type="entry name" value="Cytochrome_c-type_DH"/>
</dbReference>
<dbReference type="InterPro" id="IPR036909">
    <property type="entry name" value="Cyt_c-like_dom_sf"/>
</dbReference>
<keyword evidence="5" id="KW-0732">Signal</keyword>
<dbReference type="PANTHER" id="PTHR35008:SF9">
    <property type="entry name" value="CYTOCHROME C DOMAIN-CONTAINING PROTEIN"/>
    <property type="match status" value="1"/>
</dbReference>
<dbReference type="EMBL" id="BMJA01000002">
    <property type="protein sequence ID" value="GGA34167.1"/>
    <property type="molecule type" value="Genomic_DNA"/>
</dbReference>
<dbReference type="Gene3D" id="1.10.760.10">
    <property type="entry name" value="Cytochrome c-like domain"/>
    <property type="match status" value="1"/>
</dbReference>
<dbReference type="Pfam" id="PF00034">
    <property type="entry name" value="Cytochrom_C"/>
    <property type="match status" value="1"/>
</dbReference>
<dbReference type="PANTHER" id="PTHR35008">
    <property type="entry name" value="BLL4482 PROTEIN-RELATED"/>
    <property type="match status" value="1"/>
</dbReference>
<dbReference type="SUPFAM" id="SSF46626">
    <property type="entry name" value="Cytochrome c"/>
    <property type="match status" value="1"/>
</dbReference>
<feature type="signal peptide" evidence="5">
    <location>
        <begin position="1"/>
        <end position="20"/>
    </location>
</feature>
<proteinExistence type="predicted"/>
<comment type="caution">
    <text evidence="7">The sequence shown here is derived from an EMBL/GenBank/DDBJ whole genome shotgun (WGS) entry which is preliminary data.</text>
</comment>
<feature type="chain" id="PRO_5046338763" evidence="5">
    <location>
        <begin position="21"/>
        <end position="149"/>
    </location>
</feature>
<gene>
    <name evidence="7" type="ORF">GCM10010981_23890</name>
</gene>
<evidence type="ECO:0000259" key="6">
    <source>
        <dbReference type="PROSITE" id="PS51007"/>
    </source>
</evidence>
<accession>A0ABQ1G1D6</accession>
<name>A0ABQ1G1D6_9GAMM</name>
<dbReference type="InterPro" id="IPR009056">
    <property type="entry name" value="Cyt_c-like_dom"/>
</dbReference>
<dbReference type="RefSeq" id="WP_188794551.1">
    <property type="nucleotide sequence ID" value="NZ_BMJA01000002.1"/>
</dbReference>
<keyword evidence="1 4" id="KW-0349">Heme</keyword>
<evidence type="ECO:0000256" key="1">
    <source>
        <dbReference type="ARBA" id="ARBA00022617"/>
    </source>
</evidence>
<evidence type="ECO:0000256" key="3">
    <source>
        <dbReference type="ARBA" id="ARBA00023004"/>
    </source>
</evidence>
<evidence type="ECO:0000256" key="4">
    <source>
        <dbReference type="PROSITE-ProRule" id="PRU00433"/>
    </source>
</evidence>
<protein>
    <submittedName>
        <fullName evidence="7">Cytochrome c6</fullName>
    </submittedName>
</protein>
<organism evidence="7 8">
    <name type="scientific">Dyella nitratireducens</name>
    <dbReference type="NCBI Taxonomy" id="1849580"/>
    <lineage>
        <taxon>Bacteria</taxon>
        <taxon>Pseudomonadati</taxon>
        <taxon>Pseudomonadota</taxon>
        <taxon>Gammaproteobacteria</taxon>
        <taxon>Lysobacterales</taxon>
        <taxon>Rhodanobacteraceae</taxon>
        <taxon>Dyella</taxon>
    </lineage>
</organism>
<evidence type="ECO:0000256" key="2">
    <source>
        <dbReference type="ARBA" id="ARBA00022723"/>
    </source>
</evidence>
<dbReference type="PROSITE" id="PS51007">
    <property type="entry name" value="CYTC"/>
    <property type="match status" value="1"/>
</dbReference>
<evidence type="ECO:0000313" key="7">
    <source>
        <dbReference type="EMBL" id="GGA34167.1"/>
    </source>
</evidence>
<keyword evidence="2 4" id="KW-0479">Metal-binding</keyword>
<reference evidence="8" key="1">
    <citation type="journal article" date="2019" name="Int. J. Syst. Evol. Microbiol.">
        <title>The Global Catalogue of Microorganisms (GCM) 10K type strain sequencing project: providing services to taxonomists for standard genome sequencing and annotation.</title>
        <authorList>
            <consortium name="The Broad Institute Genomics Platform"/>
            <consortium name="The Broad Institute Genome Sequencing Center for Infectious Disease"/>
            <person name="Wu L."/>
            <person name="Ma J."/>
        </authorList>
    </citation>
    <scope>NUCLEOTIDE SEQUENCE [LARGE SCALE GENOMIC DNA]</scope>
    <source>
        <strain evidence="8">CGMCC 1.15439</strain>
    </source>
</reference>
<dbReference type="Proteomes" id="UP000620046">
    <property type="component" value="Unassembled WGS sequence"/>
</dbReference>
<keyword evidence="8" id="KW-1185">Reference proteome</keyword>
<feature type="domain" description="Cytochrome c" evidence="6">
    <location>
        <begin position="33"/>
        <end position="124"/>
    </location>
</feature>
<evidence type="ECO:0000256" key="5">
    <source>
        <dbReference type="SAM" id="SignalP"/>
    </source>
</evidence>
<sequence>MKQLLFIVVLLLAGTGNAVAQTSDSTFYTYDSLKTANGEAIFHAICQGCHMPDAKGATGAGTYPALANNPKLASPQYMAAVILFGRHDMPSFAERPADRKNFFRDTMLTDEQIAEVINYVRTHFGNHYTNNITAADVAAMHPQSVATKP</sequence>